<feature type="compositionally biased region" description="Low complexity" evidence="5">
    <location>
        <begin position="2239"/>
        <end position="2248"/>
    </location>
</feature>
<feature type="domain" description="AAA+ ATPase" evidence="6">
    <location>
        <begin position="1878"/>
        <end position="2015"/>
    </location>
</feature>
<proteinExistence type="inferred from homology"/>
<keyword evidence="4" id="KW-0175">Coiled coil</keyword>
<feature type="domain" description="AAA+ ATPase" evidence="6">
    <location>
        <begin position="1603"/>
        <end position="1741"/>
    </location>
</feature>
<dbReference type="PRINTS" id="PR00819">
    <property type="entry name" value="CBXCFQXSUPER"/>
</dbReference>
<dbReference type="CDD" id="cd06008">
    <property type="entry name" value="NF-X1-zinc-finger"/>
    <property type="match status" value="1"/>
</dbReference>
<evidence type="ECO:0000256" key="5">
    <source>
        <dbReference type="SAM" id="MobiDB-lite"/>
    </source>
</evidence>
<dbReference type="Pfam" id="PF00004">
    <property type="entry name" value="AAA"/>
    <property type="match status" value="3"/>
</dbReference>
<dbReference type="InterPro" id="IPR041627">
    <property type="entry name" value="AAA_lid_6"/>
</dbReference>
<dbReference type="InterPro" id="IPR000641">
    <property type="entry name" value="CbxX/CfxQ"/>
</dbReference>
<keyword evidence="7" id="KW-0378">Hydrolase</keyword>
<feature type="compositionally biased region" description="Polar residues" evidence="5">
    <location>
        <begin position="1229"/>
        <end position="1239"/>
    </location>
</feature>
<dbReference type="InterPro" id="IPR003593">
    <property type="entry name" value="AAA+_ATPase"/>
</dbReference>
<dbReference type="GO" id="GO:0005524">
    <property type="term" value="F:ATP binding"/>
    <property type="evidence" value="ECO:0007669"/>
    <property type="project" value="UniProtKB-KW"/>
</dbReference>
<dbReference type="PANTHER" id="PTHR43392">
    <property type="entry name" value="AAA-TYPE ATPASE FAMILY PROTEIN / ANKYRIN REPEAT FAMILY PROTEIN"/>
    <property type="match status" value="1"/>
</dbReference>
<dbReference type="OrthoDB" id="2423195at2759"/>
<dbReference type="CDD" id="cd17936">
    <property type="entry name" value="EEXXEc_NFX1"/>
    <property type="match status" value="1"/>
</dbReference>
<comment type="similarity">
    <text evidence="1">Belongs to the CbxX/CfxQ family.</text>
</comment>
<dbReference type="InterPro" id="IPR047187">
    <property type="entry name" value="SF1_C_Upf1"/>
</dbReference>
<feature type="compositionally biased region" description="Low complexity" evidence="5">
    <location>
        <begin position="1240"/>
        <end position="1268"/>
    </location>
</feature>
<evidence type="ECO:0000259" key="6">
    <source>
        <dbReference type="SMART" id="SM00382"/>
    </source>
</evidence>
<keyword evidence="8" id="KW-1185">Reference proteome</keyword>
<dbReference type="Pfam" id="PF17866">
    <property type="entry name" value="AAA_lid_6"/>
    <property type="match status" value="2"/>
</dbReference>
<name>A0A9P7A1F7_9AGAM</name>
<dbReference type="SUPFAM" id="SSF52540">
    <property type="entry name" value="P-loop containing nucleoside triphosphate hydrolases"/>
    <property type="match status" value="4"/>
</dbReference>
<keyword evidence="2" id="KW-0547">Nucleotide-binding</keyword>
<accession>A0A9P7A1F7</accession>
<dbReference type="InterPro" id="IPR003959">
    <property type="entry name" value="ATPase_AAA_core"/>
</dbReference>
<dbReference type="CDD" id="cd18808">
    <property type="entry name" value="SF1_C_Upf1"/>
    <property type="match status" value="1"/>
</dbReference>
<feature type="domain" description="AAA+ ATPase" evidence="6">
    <location>
        <begin position="476"/>
        <end position="903"/>
    </location>
</feature>
<feature type="compositionally biased region" description="Basic and acidic residues" evidence="5">
    <location>
        <begin position="2276"/>
        <end position="2287"/>
    </location>
</feature>
<evidence type="ECO:0000256" key="4">
    <source>
        <dbReference type="SAM" id="Coils"/>
    </source>
</evidence>
<dbReference type="InterPro" id="IPR027417">
    <property type="entry name" value="P-loop_NTPase"/>
</dbReference>
<protein>
    <submittedName>
        <fullName evidence="7">P-loop containing nucleoside triphosphate hydrolase protein</fullName>
    </submittedName>
</protein>
<reference evidence="7" key="1">
    <citation type="journal article" date="2020" name="New Phytol.">
        <title>Comparative genomics reveals dynamic genome evolution in host specialist ectomycorrhizal fungi.</title>
        <authorList>
            <person name="Lofgren L.A."/>
            <person name="Nguyen N.H."/>
            <person name="Vilgalys R."/>
            <person name="Ruytinx J."/>
            <person name="Liao H.L."/>
            <person name="Branco S."/>
            <person name="Kuo A."/>
            <person name="LaButti K."/>
            <person name="Lipzen A."/>
            <person name="Andreopoulos W."/>
            <person name="Pangilinan J."/>
            <person name="Riley R."/>
            <person name="Hundley H."/>
            <person name="Na H."/>
            <person name="Barry K."/>
            <person name="Grigoriev I.V."/>
            <person name="Stajich J.E."/>
            <person name="Kennedy P.G."/>
        </authorList>
    </citation>
    <scope>NUCLEOTIDE SEQUENCE</scope>
    <source>
        <strain evidence="7">DOB743</strain>
    </source>
</reference>
<dbReference type="CDD" id="cd00009">
    <property type="entry name" value="AAA"/>
    <property type="match status" value="3"/>
</dbReference>
<evidence type="ECO:0000256" key="1">
    <source>
        <dbReference type="ARBA" id="ARBA00010378"/>
    </source>
</evidence>
<dbReference type="EMBL" id="JABBWD010000010">
    <property type="protein sequence ID" value="KAG1779982.1"/>
    <property type="molecule type" value="Genomic_DNA"/>
</dbReference>
<dbReference type="Pfam" id="PF13086">
    <property type="entry name" value="AAA_11"/>
    <property type="match status" value="1"/>
</dbReference>
<evidence type="ECO:0000313" key="7">
    <source>
        <dbReference type="EMBL" id="KAG1779982.1"/>
    </source>
</evidence>
<feature type="region of interest" description="Disordered" evidence="5">
    <location>
        <begin position="1218"/>
        <end position="1275"/>
    </location>
</feature>
<dbReference type="InterPro" id="IPR050773">
    <property type="entry name" value="CbxX/CfxQ_RuBisCO_ESX"/>
</dbReference>
<feature type="compositionally biased region" description="Polar residues" evidence="5">
    <location>
        <begin position="2220"/>
        <end position="2238"/>
    </location>
</feature>
<dbReference type="InterPro" id="IPR041679">
    <property type="entry name" value="DNA2/NAM7-like_C"/>
</dbReference>
<organism evidence="7 8">
    <name type="scientific">Suillus placidus</name>
    <dbReference type="NCBI Taxonomy" id="48579"/>
    <lineage>
        <taxon>Eukaryota</taxon>
        <taxon>Fungi</taxon>
        <taxon>Dikarya</taxon>
        <taxon>Basidiomycota</taxon>
        <taxon>Agaricomycotina</taxon>
        <taxon>Agaricomycetes</taxon>
        <taxon>Agaricomycetidae</taxon>
        <taxon>Boletales</taxon>
        <taxon>Suillineae</taxon>
        <taxon>Suillaceae</taxon>
        <taxon>Suillus</taxon>
    </lineage>
</organism>
<dbReference type="Proteomes" id="UP000714275">
    <property type="component" value="Unassembled WGS sequence"/>
</dbReference>
<dbReference type="Pfam" id="PF13087">
    <property type="entry name" value="AAA_12"/>
    <property type="match status" value="1"/>
</dbReference>
<dbReference type="FunFam" id="3.40.50.300:FF:000216">
    <property type="entry name" value="Type VII secretion ATPase EccA"/>
    <property type="match status" value="3"/>
</dbReference>
<dbReference type="Gene3D" id="3.40.50.300">
    <property type="entry name" value="P-loop containing nucleotide triphosphate hydrolases"/>
    <property type="match status" value="6"/>
</dbReference>
<evidence type="ECO:0000313" key="8">
    <source>
        <dbReference type="Proteomes" id="UP000714275"/>
    </source>
</evidence>
<gene>
    <name evidence="7" type="ORF">EV702DRAFT_1276905</name>
</gene>
<dbReference type="InterPro" id="IPR041677">
    <property type="entry name" value="DNA2/NAM7_AAA_11"/>
</dbReference>
<dbReference type="GO" id="GO:0016887">
    <property type="term" value="F:ATP hydrolysis activity"/>
    <property type="evidence" value="ECO:0007669"/>
    <property type="project" value="InterPro"/>
</dbReference>
<sequence>MSDRRAALLNKRFYDVLKGKVTIDPRNCHLFLDSVCSQPDVAVCVNKIVGESKGPSIMQEAMRLDQSAEFMNGIGANVLVYLLQATSISSNVLDHLFVQIVEPDFFWSAFSHAFVRGELLEKAQHAFASLLLRLLNLSNHNTTPYLELAGRPNVLLKLTSSANLEVQLIGEKIKHILSTYGSSAPPSAANGPGGRHDNDLVNFRDIAILPTADEIRSKQPPFLRHSSELEDESGESTRTADYLDNTFRLLREDMIAEMREELQALGGKNVKRHRSNLIDGVVLKGIYHGTDDRKMLWGITLECVNDLPSLKRVPPKDRKAYLTDDYAGSKIFRHQSLVCVVVDKEVVGFGTVNRVEDLLIRSPPMIVIQLDGRASTSRTILRLRNAKDAKLLQIDTALFAFEPVLKALQKTQHIPVSDELLFWKSGVTLRNPPRMADGVITAIEANHSGNLQHLLQTPDPIHLDCSQALSILSGLTQRVSLIQGPPGTGKSFVGALLAKALHDFTDQTILVVCYTNHALDQFLDDLIKIGIPDDHMVRLGGRAKPQLAHLNLFSPGQRTSQPPRTKADWTMIDEFKNRLNFLCSRLDNSVAEFMANRIRYEDILTHIEFEDEAYFEAFRVSTSDDGMAIVGRGGQEIDPTYLIALWERGRDAGIFNHAAHLRTEESSRIWTTALPVRKNLLAKWTHDLRKQMVDDIGAVGRDYNNCQIDLTRKYGESLVATLMAKRIIACTTTGAAKFTEDLRTAAPDVVLVEEAGEILESHILTALGENTNQLILIGDHKYAFNHYLQRLILSHEYRQLRPKVNSYALQVESDQGYDLNRSLFERLVLKGFPHATLTEQHRMRPEISALVRELTYPELTDAASTHGRADIRGIQDNIVFVNHAHPEDNEGRVSDRSDLGSVTSKQNSYEAGMVLKIVRYLAQQGYGTDNIVVLTPYLGQLSKLRETLKAENDPVLNDLDSYDLVRAGLLSPDAAKASKRKIRLATIDNYQGEESDIVVASLTRSNPDGAIGFMKSPERLNVLLSRARDGLILIGNMDTFESKSPLWSRLFNLLRQAAHIYEGFPVKCERHPARHAILRDANDFDDQCPDGGCAEPCGTMLSCNVHICPSKCHQLSDHSKVLCQQTLFGKCGAGVHNVSWKCHQGPRAKCAPCEKDAERIEKQLLRDAELQQKRDAEQAAHDTRMAEMDARLKVEVGFIADANTAKQREAMLKQKEREIQEAKVRAQKTAGSSKDNSANPSEPTTSPSQQSSHPSSTPSQPPGSRQSSAARDDWESQKRLLGERNDAIDSIMAMTGLEGVKSQVLQTKEKLDLMKRQGIPANKERLNLALLGNPGTGKTTVARLYAQFLESIQVLPGNAFKETTGASLAHDGVGGAKKLIEDVMKVGGGAIFIDEAYQLVSAQGGSGTDVLDFLLAEMENRVGSLVFILAGYSRQMEKFFNHNQGLPSRVPHRFTFEDYTDEELLDMLADLVEKQFGGLMKVEEGIRGLYGRIAVRRLGRGRGREGFGNARALQNMFAQIRQRQAARVGKERKNGSSPDDFLLVKEDLIGPNPDSVLPHCPSWIKLQKLTGLESVKQSVSNLFNLIRANYHRELTEKQPLDMALNRVFLGSPGTGKTTVAKLYGQALADLGLLTNGEVVVKNPSDFVGQHLGHSEQNTKAILESTVGKVLVIDEAYMLHSKNGGTPDPYKTGVIETMVAEIQNVPGDDRCVLLLGYKEQMEDMFKDVNPGFARRFAIEDAFMFEDFTEPQLQEIFERKLKDQDLSATEKAKQVALGLLSRRKNRPNFGNGGEVENMLTFAKDRYLKRQASQPSNLSLDIVFEPEDFDYNWDRDQHAAANLAQLFEDMVGCEAVVQKLGDYQNMAQGMKASGLDVRKQIPTSFIFKGPPGTGKTTIARKFGQVYYDMGFLASTELVECSASDLVGEYVGQTGPKTKKLFEKAIGKVLFVDEAYRLSQGHFGQEAIDEVVGQMTNEKFMGKMVIILAGYEKEMNQLLGANPGLSSRFPEDFILPNMSSTRCLELLDKELRGSKVVIQGLSDSSSSLYEEMLSIIADMASLENWGNARDIKSIAKKLARPAFILAAKTPGCSLVVPSEDALSIMRDQLSEQRERLDLPTKMVSSAPGVPQMATSRNIAPPPPPPPSTSHSVSTAAPPNPPASRSSRKRKRTEQQPKHSSSKASPPNTTDSSQHSVSTAAPPNPPASRSSRKRKRTQQQPKPTSSKASPPNTTDSSQHSVSTAAPPNSPASRSSRKRKRTEQQPKPPSSKASPPNTTDSSQKHDQVQRDPGVDDATWTRLQADKAAAEAAKKDAAEELRQRNIAQHNALNKLRAAEAAARKLAQKIANDNTANDELMRQREAARIRELEAKAAREKALAALKQKQQEEEKRRREEAQVQQKLRQMGVCIAGFRWIKQSAGYRCAGGTHFISNAQLGI</sequence>
<evidence type="ECO:0000256" key="3">
    <source>
        <dbReference type="ARBA" id="ARBA00022840"/>
    </source>
</evidence>
<dbReference type="GO" id="GO:0004386">
    <property type="term" value="F:helicase activity"/>
    <property type="evidence" value="ECO:0007669"/>
    <property type="project" value="InterPro"/>
</dbReference>
<feature type="domain" description="AAA+ ATPase" evidence="6">
    <location>
        <begin position="1324"/>
        <end position="1460"/>
    </location>
</feature>
<evidence type="ECO:0000256" key="2">
    <source>
        <dbReference type="ARBA" id="ARBA00022741"/>
    </source>
</evidence>
<dbReference type="Gene3D" id="1.10.8.60">
    <property type="match status" value="2"/>
</dbReference>
<dbReference type="PANTHER" id="PTHR43392:SF2">
    <property type="entry name" value="AAA-TYPE ATPASE FAMILY PROTEIN _ ANKYRIN REPEAT FAMILY PROTEIN"/>
    <property type="match status" value="1"/>
</dbReference>
<feature type="coiled-coil region" evidence="4">
    <location>
        <begin position="2311"/>
        <end position="2400"/>
    </location>
</feature>
<feature type="compositionally biased region" description="Polar residues" evidence="5">
    <location>
        <begin position="2173"/>
        <end position="2192"/>
    </location>
</feature>
<feature type="region of interest" description="Disordered" evidence="5">
    <location>
        <begin position="2109"/>
        <end position="2293"/>
    </location>
</feature>
<dbReference type="FunFam" id="1.10.8.60:FF:000160">
    <property type="entry name" value="WGS project CABT00000000 data, contig 2.55"/>
    <property type="match status" value="1"/>
</dbReference>
<comment type="caution">
    <text evidence="7">The sequence shown here is derived from an EMBL/GenBank/DDBJ whole genome shotgun (WGS) entry which is preliminary data.</text>
</comment>
<dbReference type="SMART" id="SM00382">
    <property type="entry name" value="AAA"/>
    <property type="match status" value="4"/>
</dbReference>
<keyword evidence="3" id="KW-0067">ATP-binding</keyword>
<dbReference type="FunFam" id="3.40.50.300:FF:001660">
    <property type="entry name" value="NF-X1 finger and helicase protein, putative"/>
    <property type="match status" value="1"/>
</dbReference>